<name>A0ABD1LRJ8_9FABA</name>
<organism evidence="1 2">
    <name type="scientific">Flemingia macrophylla</name>
    <dbReference type="NCBI Taxonomy" id="520843"/>
    <lineage>
        <taxon>Eukaryota</taxon>
        <taxon>Viridiplantae</taxon>
        <taxon>Streptophyta</taxon>
        <taxon>Embryophyta</taxon>
        <taxon>Tracheophyta</taxon>
        <taxon>Spermatophyta</taxon>
        <taxon>Magnoliopsida</taxon>
        <taxon>eudicotyledons</taxon>
        <taxon>Gunneridae</taxon>
        <taxon>Pentapetalae</taxon>
        <taxon>rosids</taxon>
        <taxon>fabids</taxon>
        <taxon>Fabales</taxon>
        <taxon>Fabaceae</taxon>
        <taxon>Papilionoideae</taxon>
        <taxon>50 kb inversion clade</taxon>
        <taxon>NPAAA clade</taxon>
        <taxon>indigoferoid/millettioid clade</taxon>
        <taxon>Phaseoleae</taxon>
        <taxon>Flemingia</taxon>
    </lineage>
</organism>
<comment type="caution">
    <text evidence="1">The sequence shown here is derived from an EMBL/GenBank/DDBJ whole genome shotgun (WGS) entry which is preliminary data.</text>
</comment>
<evidence type="ECO:0000313" key="2">
    <source>
        <dbReference type="Proteomes" id="UP001603857"/>
    </source>
</evidence>
<reference evidence="1 2" key="1">
    <citation type="submission" date="2024-08" db="EMBL/GenBank/DDBJ databases">
        <title>Insights into the chromosomal genome structure of Flemingia macrophylla.</title>
        <authorList>
            <person name="Ding Y."/>
            <person name="Zhao Y."/>
            <person name="Bi W."/>
            <person name="Wu M."/>
            <person name="Zhao G."/>
            <person name="Gong Y."/>
            <person name="Li W."/>
            <person name="Zhang P."/>
        </authorList>
    </citation>
    <scope>NUCLEOTIDE SEQUENCE [LARGE SCALE GENOMIC DNA]</scope>
    <source>
        <strain evidence="1">DYQJB</strain>
        <tissue evidence="1">Leaf</tissue>
    </source>
</reference>
<dbReference type="Proteomes" id="UP001603857">
    <property type="component" value="Unassembled WGS sequence"/>
</dbReference>
<dbReference type="AntiFam" id="ANF00039">
    <property type="entry name" value="Antisense to SRP RNA"/>
</dbReference>
<dbReference type="AlphaFoldDB" id="A0ABD1LRJ8"/>
<dbReference type="EMBL" id="JBGMDY010000008">
    <property type="protein sequence ID" value="KAL2326134.1"/>
    <property type="molecule type" value="Genomic_DNA"/>
</dbReference>
<sequence>MQQPAIPPLLGEGGVRCSVKPASRCALQSKNHETCAFAQVPWLNSQLGVGRPHFAEPHPNPAKPICCSITFMPSLESQAGITQLGEPTTCQNVYKHSLFYGTFHRVTASLSLSPEKSCIVAPRLASLPRRYISPRCLAVVPHYLASRLPPTHLAPSRLPPPKVAPPPTYVAPFSRSSLPTTPFPPPTPATPFPSPHLCVSTTPVKRHEVGIHGFVAYSASKFGLGGLADGHRV</sequence>
<evidence type="ECO:0000313" key="1">
    <source>
        <dbReference type="EMBL" id="KAL2326134.1"/>
    </source>
</evidence>
<proteinExistence type="predicted"/>
<accession>A0ABD1LRJ8</accession>
<protein>
    <submittedName>
        <fullName evidence="1">Uncharacterized protein</fullName>
    </submittedName>
</protein>
<keyword evidence="2" id="KW-1185">Reference proteome</keyword>
<gene>
    <name evidence="1" type="ORF">Fmac_025192</name>
</gene>